<dbReference type="GO" id="GO:0009424">
    <property type="term" value="C:bacterial-type flagellum hook"/>
    <property type="evidence" value="ECO:0007669"/>
    <property type="project" value="TreeGrafter"/>
</dbReference>
<keyword evidence="4 5" id="KW-0975">Bacterial flagellum</keyword>
<dbReference type="AlphaFoldDB" id="A0A0H1RGK9"/>
<dbReference type="OrthoDB" id="8372879at2"/>
<dbReference type="GO" id="GO:0071978">
    <property type="term" value="P:bacterial-type flagellum-dependent swarming motility"/>
    <property type="evidence" value="ECO:0007669"/>
    <property type="project" value="TreeGrafter"/>
</dbReference>
<evidence type="ECO:0000256" key="3">
    <source>
        <dbReference type="ARBA" id="ARBA00019015"/>
    </source>
</evidence>
<dbReference type="STRING" id="1225564.AA309_03495"/>
<dbReference type="PANTHER" id="PTHR30435">
    <property type="entry name" value="FLAGELLAR PROTEIN"/>
    <property type="match status" value="1"/>
</dbReference>
<dbReference type="PATRIC" id="fig|1225564.3.peg.943"/>
<dbReference type="Gene3D" id="2.60.98.20">
    <property type="entry name" value="Flagellar hook protein FlgE"/>
    <property type="match status" value="1"/>
</dbReference>
<evidence type="ECO:0000256" key="2">
    <source>
        <dbReference type="ARBA" id="ARBA00009677"/>
    </source>
</evidence>
<comment type="function">
    <text evidence="5">A flexible structure which links the flagellar filament to the drive apparatus in the basal body.</text>
</comment>
<dbReference type="Proteomes" id="UP000035489">
    <property type="component" value="Unassembled WGS sequence"/>
</dbReference>
<dbReference type="InterPro" id="IPR010810">
    <property type="entry name" value="Flagellin_hook_IN_motif"/>
</dbReference>
<keyword evidence="11" id="KW-1185">Reference proteome</keyword>
<feature type="domain" description="Flagellar hook protein FlgE/F/G-like D1" evidence="9">
    <location>
        <begin position="84"/>
        <end position="137"/>
    </location>
</feature>
<dbReference type="GO" id="GO:0009425">
    <property type="term" value="C:bacterial-type flagellum basal body"/>
    <property type="evidence" value="ECO:0007669"/>
    <property type="project" value="UniProtKB-SubCell"/>
</dbReference>
<evidence type="ECO:0000256" key="5">
    <source>
        <dbReference type="RuleBase" id="RU362116"/>
    </source>
</evidence>
<dbReference type="InterPro" id="IPR053967">
    <property type="entry name" value="LlgE_F_G-like_D1"/>
</dbReference>
<dbReference type="InterPro" id="IPR037058">
    <property type="entry name" value="Falgellar_hook_FlgE_sf"/>
</dbReference>
<evidence type="ECO:0000256" key="1">
    <source>
        <dbReference type="ARBA" id="ARBA00004117"/>
    </source>
</evidence>
<dbReference type="EMBL" id="LCYG01000014">
    <property type="protein sequence ID" value="KLK94320.1"/>
    <property type="molecule type" value="Genomic_DNA"/>
</dbReference>
<dbReference type="SUPFAM" id="SSF117143">
    <property type="entry name" value="Flagellar hook protein flgE"/>
    <property type="match status" value="1"/>
</dbReference>
<sequence length="490" mass="50668">MSLYGVLRSGVSGMNAQSNKLGTVAENIQNSSTTGYKRASTEFSSLILPSSEGNYNSGSVTSRVRYTIGDQGPIAYTTSATDLAISGNGFFVVSDPGGANYLTRAGNFVPDGRTGNLVNAAGFTLMGYKIGVDPSLNSLDDVVPVNMGDFGMQAAGSTAGTFKGNLPYATKEVVGTAHPGTLAPPVPGYVDIKISNLSPRDTIQFSVGGGPTQTFNVTTEATVDDLVTKINAAVTAGTLSGVQASKDPATGNLVLTSDDLTGATNVTGSFTDMTPAKKISSLQVFDNVGNPVKLDIQLERTGEKTWEIAVYNGSTLLDGPNTMTFDDLGQLIGPKSLSFDIPKGQPFTLDMSGMTQLAGDYSVTGQANGNGPSAVKSAEFASDGTVYAVYEDGSRVAAYRIPLATVPSPDNLSPRAGNVYETTASSGGYQVGFPETGAFGSVTSGALEGSNVDIGTELTAMIEAQTSYTANSKVFQTGSELLDVLMNLKR</sequence>
<evidence type="ECO:0000259" key="6">
    <source>
        <dbReference type="Pfam" id="PF00460"/>
    </source>
</evidence>
<dbReference type="Pfam" id="PF06429">
    <property type="entry name" value="Flg_bbr_C"/>
    <property type="match status" value="1"/>
</dbReference>
<accession>A0A0H1RGK9</accession>
<feature type="domain" description="Flagellar hook protein FlgE D2" evidence="8">
    <location>
        <begin position="269"/>
        <end position="366"/>
    </location>
</feature>
<protein>
    <recommendedName>
        <fullName evidence="3 5">Flagellar hook protein FlgE</fullName>
    </recommendedName>
</protein>
<feature type="domain" description="Flagellar basal-body/hook protein C-terminal" evidence="7">
    <location>
        <begin position="444"/>
        <end position="488"/>
    </location>
</feature>
<evidence type="ECO:0000256" key="4">
    <source>
        <dbReference type="ARBA" id="ARBA00023143"/>
    </source>
</evidence>
<dbReference type="Pfam" id="PF22692">
    <property type="entry name" value="LlgE_F_G_D1"/>
    <property type="match status" value="1"/>
</dbReference>
<evidence type="ECO:0000259" key="8">
    <source>
        <dbReference type="Pfam" id="PF07559"/>
    </source>
</evidence>
<proteinExistence type="inferred from homology"/>
<dbReference type="Pfam" id="PF07196">
    <property type="entry name" value="Flagellin_IN"/>
    <property type="match status" value="1"/>
</dbReference>
<organism evidence="10 11">
    <name type="scientific">Microvirga vignae</name>
    <dbReference type="NCBI Taxonomy" id="1225564"/>
    <lineage>
        <taxon>Bacteria</taxon>
        <taxon>Pseudomonadati</taxon>
        <taxon>Pseudomonadota</taxon>
        <taxon>Alphaproteobacteria</taxon>
        <taxon>Hyphomicrobiales</taxon>
        <taxon>Methylobacteriaceae</taxon>
        <taxon>Microvirga</taxon>
    </lineage>
</organism>
<dbReference type="Pfam" id="PF00460">
    <property type="entry name" value="Flg_bb_rod"/>
    <property type="match status" value="1"/>
</dbReference>
<dbReference type="InterPro" id="IPR010930">
    <property type="entry name" value="Flg_bb/hook_C_dom"/>
</dbReference>
<name>A0A0H1RGK9_9HYPH</name>
<evidence type="ECO:0000313" key="10">
    <source>
        <dbReference type="EMBL" id="KLK94320.1"/>
    </source>
</evidence>
<evidence type="ECO:0000259" key="9">
    <source>
        <dbReference type="Pfam" id="PF22692"/>
    </source>
</evidence>
<dbReference type="InterPro" id="IPR001444">
    <property type="entry name" value="Flag_bb_rod_N"/>
</dbReference>
<dbReference type="RefSeq" id="WP_047187610.1">
    <property type="nucleotide sequence ID" value="NZ_LCYG01000014.1"/>
</dbReference>
<dbReference type="InterPro" id="IPR011491">
    <property type="entry name" value="FlgE_D2"/>
</dbReference>
<dbReference type="NCBIfam" id="TIGR03506">
    <property type="entry name" value="FlgEFG_subfam"/>
    <property type="match status" value="1"/>
</dbReference>
<evidence type="ECO:0000313" key="11">
    <source>
        <dbReference type="Proteomes" id="UP000035489"/>
    </source>
</evidence>
<comment type="similarity">
    <text evidence="2 5">Belongs to the flagella basal body rod proteins family.</text>
</comment>
<comment type="subcellular location">
    <subcellularLocation>
        <location evidence="1 5">Bacterial flagellum basal body</location>
    </subcellularLocation>
</comment>
<comment type="caution">
    <text evidence="10">The sequence shown here is derived from an EMBL/GenBank/DDBJ whole genome shotgun (WGS) entry which is preliminary data.</text>
</comment>
<dbReference type="PANTHER" id="PTHR30435:SF1">
    <property type="entry name" value="FLAGELLAR HOOK PROTEIN FLGE"/>
    <property type="match status" value="1"/>
</dbReference>
<evidence type="ECO:0000259" key="7">
    <source>
        <dbReference type="Pfam" id="PF06429"/>
    </source>
</evidence>
<reference evidence="10 11" key="1">
    <citation type="submission" date="2015-05" db="EMBL/GenBank/DDBJ databases">
        <title>Draft genome sequence of Microvirga vignae strain BR3299, a novel nitrogen fixing bacteria isolated from Brazil semi-aired region.</title>
        <authorList>
            <person name="Zilli J.E."/>
            <person name="Passos S.R."/>
            <person name="Leite J."/>
            <person name="Baldani J.I."/>
            <person name="Xavier G.R."/>
            <person name="Rumjaneck N.G."/>
            <person name="Simoes-Araujo J.L."/>
        </authorList>
    </citation>
    <scope>NUCLEOTIDE SEQUENCE [LARGE SCALE GENOMIC DNA]</scope>
    <source>
        <strain evidence="10 11">BR3299</strain>
    </source>
</reference>
<dbReference type="Pfam" id="PF07559">
    <property type="entry name" value="FlgE_D2"/>
    <property type="match status" value="1"/>
</dbReference>
<dbReference type="InterPro" id="IPR037925">
    <property type="entry name" value="FlgE/F/G-like"/>
</dbReference>
<dbReference type="GO" id="GO:0005829">
    <property type="term" value="C:cytosol"/>
    <property type="evidence" value="ECO:0007669"/>
    <property type="project" value="TreeGrafter"/>
</dbReference>
<feature type="domain" description="Flagellar basal body rod protein N-terminal" evidence="6">
    <location>
        <begin position="7"/>
        <end position="37"/>
    </location>
</feature>
<dbReference type="InterPro" id="IPR020013">
    <property type="entry name" value="Flagellar_FlgE/F/G"/>
</dbReference>
<gene>
    <name evidence="10" type="ORF">AA309_03495</name>
</gene>